<comment type="caution">
    <text evidence="4">The sequence shown here is derived from an EMBL/GenBank/DDBJ whole genome shotgun (WGS) entry which is preliminary data.</text>
</comment>
<sequence>MDRRLDERAVHMDIKVRIGQAAFTFRGALESHFQRFREQTIGIHHHFDSPFGKQRMIYADWTASGRLYAPIEKKLSEEIGPFVANTHTESNITGTKMTLAYKKAKEMIKHHVNANTDDVIIMTDSGTTGAINKLQRILGIRIAEQLKNRLSFSHEERPIIFVTHMEHHSNILSWMETIGDVVTIRPTNNGDVDMGHLKQLLNQYRHRKVKIGAFTACSNVTGIQTPYHQLAKIMHEHGGVCFVDFAASAPYTAINMHPDDPLEKLDGIFFSPHKFLGGPGSAGVLIFDSRLYQNNVPDHPGGGTVLWTNPWGEYQYISDIESREDGGTPPFLQTIKAALAIKLKEQMGVENIIEREKEMVSILLSNLKTIPHVHILEGHREDRLGIVSFTIEGIHYNLAVKLLNDRFGIQVRGGCSCAGPYGHYLLKIDKQKSKQITQQIQQGNFLHKPGWIRVSLHPIMTNEEIYEIVRAIRYITLYKDEWKKDYIYSKEKNEFYHLKDNKDIRQLFEI</sequence>
<dbReference type="GO" id="GO:0016829">
    <property type="term" value="F:lyase activity"/>
    <property type="evidence" value="ECO:0007669"/>
    <property type="project" value="UniProtKB-KW"/>
</dbReference>
<evidence type="ECO:0000313" key="5">
    <source>
        <dbReference type="Proteomes" id="UP000580891"/>
    </source>
</evidence>
<dbReference type="SUPFAM" id="SSF53383">
    <property type="entry name" value="PLP-dependent transferases"/>
    <property type="match status" value="1"/>
</dbReference>
<dbReference type="Proteomes" id="UP000580891">
    <property type="component" value="Unassembled WGS sequence"/>
</dbReference>
<dbReference type="InterPro" id="IPR000192">
    <property type="entry name" value="Aminotrans_V_dom"/>
</dbReference>
<dbReference type="InterPro" id="IPR015424">
    <property type="entry name" value="PyrdxlP-dep_Trfase"/>
</dbReference>
<dbReference type="PANTHER" id="PTHR43586:SF8">
    <property type="entry name" value="CYSTEINE DESULFURASE 1, CHLOROPLASTIC"/>
    <property type="match status" value="1"/>
</dbReference>
<dbReference type="EMBL" id="JACDUU010000006">
    <property type="protein sequence ID" value="MBA2872285.1"/>
    <property type="molecule type" value="Genomic_DNA"/>
</dbReference>
<gene>
    <name evidence="4" type="ORF">HNQ85_002594</name>
</gene>
<reference evidence="4 5" key="1">
    <citation type="submission" date="2020-07" db="EMBL/GenBank/DDBJ databases">
        <title>Genomic Encyclopedia of Type Strains, Phase IV (KMG-IV): sequencing the most valuable type-strain genomes for metagenomic binning, comparative biology and taxonomic classification.</title>
        <authorList>
            <person name="Goeker M."/>
        </authorList>
    </citation>
    <scope>NUCLEOTIDE SEQUENCE [LARGE SCALE GENOMIC DNA]</scope>
    <source>
        <strain evidence="4 5">DSM 25220</strain>
    </source>
</reference>
<name>A0A7V9Z1N8_9BACL</name>
<evidence type="ECO:0000256" key="1">
    <source>
        <dbReference type="ARBA" id="ARBA00001933"/>
    </source>
</evidence>
<evidence type="ECO:0000256" key="2">
    <source>
        <dbReference type="ARBA" id="ARBA00022898"/>
    </source>
</evidence>
<proteinExistence type="predicted"/>
<keyword evidence="4" id="KW-0456">Lyase</keyword>
<dbReference type="PANTHER" id="PTHR43586">
    <property type="entry name" value="CYSTEINE DESULFURASE"/>
    <property type="match status" value="1"/>
</dbReference>
<dbReference type="Gene3D" id="3.90.1150.10">
    <property type="entry name" value="Aspartate Aminotransferase, domain 1"/>
    <property type="match status" value="1"/>
</dbReference>
<dbReference type="InterPro" id="IPR015421">
    <property type="entry name" value="PyrdxlP-dep_Trfase_major"/>
</dbReference>
<dbReference type="AlphaFoldDB" id="A0A7V9Z1N8"/>
<evidence type="ECO:0000259" key="3">
    <source>
        <dbReference type="Pfam" id="PF00266"/>
    </source>
</evidence>
<protein>
    <submittedName>
        <fullName evidence="4">Selenocysteine lyase/cysteine desulfurase</fullName>
    </submittedName>
</protein>
<comment type="cofactor">
    <cofactor evidence="1">
        <name>pyridoxal 5'-phosphate</name>
        <dbReference type="ChEBI" id="CHEBI:597326"/>
    </cofactor>
</comment>
<keyword evidence="5" id="KW-1185">Reference proteome</keyword>
<accession>A0A7V9Z1N8</accession>
<feature type="domain" description="Aminotransferase class V" evidence="3">
    <location>
        <begin position="57"/>
        <end position="465"/>
    </location>
</feature>
<dbReference type="InterPro" id="IPR015422">
    <property type="entry name" value="PyrdxlP-dep_Trfase_small"/>
</dbReference>
<dbReference type="Gene3D" id="3.40.640.10">
    <property type="entry name" value="Type I PLP-dependent aspartate aminotransferase-like (Major domain)"/>
    <property type="match status" value="1"/>
</dbReference>
<dbReference type="Pfam" id="PF00266">
    <property type="entry name" value="Aminotran_5"/>
    <property type="match status" value="1"/>
</dbReference>
<organism evidence="4 5">
    <name type="scientific">[Anoxybacillus] calidus</name>
    <dbReference type="NCBI Taxonomy" id="575178"/>
    <lineage>
        <taxon>Bacteria</taxon>
        <taxon>Bacillati</taxon>
        <taxon>Bacillota</taxon>
        <taxon>Bacilli</taxon>
        <taxon>Bacillales</taxon>
        <taxon>Anoxybacillaceae</taxon>
        <taxon>Paranoxybacillus</taxon>
    </lineage>
</organism>
<keyword evidence="2" id="KW-0663">Pyridoxal phosphate</keyword>
<evidence type="ECO:0000313" key="4">
    <source>
        <dbReference type="EMBL" id="MBA2872285.1"/>
    </source>
</evidence>